<dbReference type="EMBL" id="GBRH01260005">
    <property type="protein sequence ID" value="JAD37890.1"/>
    <property type="molecule type" value="Transcribed_RNA"/>
</dbReference>
<sequence length="13" mass="1340">MWTNSMGSANQGG</sequence>
<proteinExistence type="predicted"/>
<reference evidence="1" key="1">
    <citation type="submission" date="2014-09" db="EMBL/GenBank/DDBJ databases">
        <authorList>
            <person name="Magalhaes I.L.F."/>
            <person name="Oliveira U."/>
            <person name="Santos F.R."/>
            <person name="Vidigal T.H.D.A."/>
            <person name="Brescovit A.D."/>
            <person name="Santos A.J."/>
        </authorList>
    </citation>
    <scope>NUCLEOTIDE SEQUENCE</scope>
    <source>
        <tissue evidence="1">Shoot tissue taken approximately 20 cm above the soil surface</tissue>
    </source>
</reference>
<name>A0A0A8ZMB5_ARUDO</name>
<accession>A0A0A8ZMB5</accession>
<protein>
    <submittedName>
        <fullName evidence="1">Uncharacterized protein</fullName>
    </submittedName>
</protein>
<organism evidence="1">
    <name type="scientific">Arundo donax</name>
    <name type="common">Giant reed</name>
    <name type="synonym">Donax arundinaceus</name>
    <dbReference type="NCBI Taxonomy" id="35708"/>
    <lineage>
        <taxon>Eukaryota</taxon>
        <taxon>Viridiplantae</taxon>
        <taxon>Streptophyta</taxon>
        <taxon>Embryophyta</taxon>
        <taxon>Tracheophyta</taxon>
        <taxon>Spermatophyta</taxon>
        <taxon>Magnoliopsida</taxon>
        <taxon>Liliopsida</taxon>
        <taxon>Poales</taxon>
        <taxon>Poaceae</taxon>
        <taxon>PACMAD clade</taxon>
        <taxon>Arundinoideae</taxon>
        <taxon>Arundineae</taxon>
        <taxon>Arundo</taxon>
    </lineage>
</organism>
<reference evidence="1" key="2">
    <citation type="journal article" date="2015" name="Data Brief">
        <title>Shoot transcriptome of the giant reed, Arundo donax.</title>
        <authorList>
            <person name="Barrero R.A."/>
            <person name="Guerrero F.D."/>
            <person name="Moolhuijzen P."/>
            <person name="Goolsby J.A."/>
            <person name="Tidwell J."/>
            <person name="Bellgard S.E."/>
            <person name="Bellgard M.I."/>
        </authorList>
    </citation>
    <scope>NUCLEOTIDE SEQUENCE</scope>
    <source>
        <tissue evidence="1">Shoot tissue taken approximately 20 cm above the soil surface</tissue>
    </source>
</reference>
<evidence type="ECO:0000313" key="1">
    <source>
        <dbReference type="EMBL" id="JAD37890.1"/>
    </source>
</evidence>